<evidence type="ECO:0000313" key="2">
    <source>
        <dbReference type="Proteomes" id="UP000798662"/>
    </source>
</evidence>
<organism evidence="1 2">
    <name type="scientific">Pyropia yezoensis</name>
    <name type="common">Susabi-nori</name>
    <name type="synonym">Porphyra yezoensis</name>
    <dbReference type="NCBI Taxonomy" id="2788"/>
    <lineage>
        <taxon>Eukaryota</taxon>
        <taxon>Rhodophyta</taxon>
        <taxon>Bangiophyceae</taxon>
        <taxon>Bangiales</taxon>
        <taxon>Bangiaceae</taxon>
        <taxon>Pyropia</taxon>
    </lineage>
</organism>
<proteinExistence type="predicted"/>
<reference evidence="1" key="1">
    <citation type="submission" date="2019-11" db="EMBL/GenBank/DDBJ databases">
        <title>Nori genome reveals adaptations in red seaweeds to the harsh intertidal environment.</title>
        <authorList>
            <person name="Wang D."/>
            <person name="Mao Y."/>
        </authorList>
    </citation>
    <scope>NUCLEOTIDE SEQUENCE</scope>
    <source>
        <tissue evidence="1">Gametophyte</tissue>
    </source>
</reference>
<dbReference type="Proteomes" id="UP000798662">
    <property type="component" value="Chromosome 1"/>
</dbReference>
<evidence type="ECO:0000313" key="1">
    <source>
        <dbReference type="EMBL" id="KAK1859947.1"/>
    </source>
</evidence>
<dbReference type="EMBL" id="CM020618">
    <property type="protein sequence ID" value="KAK1859947.1"/>
    <property type="molecule type" value="Genomic_DNA"/>
</dbReference>
<name>A0ACC3BR00_PYRYE</name>
<protein>
    <submittedName>
        <fullName evidence="1">Uncharacterized protein</fullName>
    </submittedName>
</protein>
<keyword evidence="2" id="KW-1185">Reference proteome</keyword>
<comment type="caution">
    <text evidence="1">The sequence shown here is derived from an EMBL/GenBank/DDBJ whole genome shotgun (WGS) entry which is preliminary data.</text>
</comment>
<sequence>MDLPSEILELVLVAVADPWSLRSLSQTCRRLAAATAPSSPMWRALLAKQVDLTPLPQFSTEWETEFYCYWDDSYGEDTDEVAFEPPLALSGQEGADQEEFAPVGADDEDAVPDDADEEEVAADQEDVAQEGADGEDSGQEDADGDDSAQEDAVDVESVPDDAGGEDAAQDGADDMEEVHEGAAGARRPVGSFLYVDNRASGTRMTAPGARAAAAGHPGEATWEDDPHTIYTGLATLSRAAAAVHSARHFHCDCGWGTEALNTQWHLLAVRVTPGSIIWPVAGATKEAVVAAADALMVAAGADTHARAPIAPRVGGVRPDPANARQPWSGRPAGELFRTYVSGPAMRHVLSLERSRNHAMRDEWSPAMRATHGAAFTAIEEVLGDRPALAFHFGENAMNPTGGVIAVQWSPSLVLGVLLPIVHT</sequence>
<accession>A0ACC3BR00</accession>
<gene>
    <name evidence="1" type="ORF">I4F81_002539</name>
</gene>